<dbReference type="HOGENOM" id="CLU_323703_0_0_1"/>
<organism evidence="2 3">
    <name type="scientific">Thanatephorus cucumeris (strain AG1-IB / isolate 7/3/14)</name>
    <name type="common">Lettuce bottom rot fungus</name>
    <name type="synonym">Rhizoctonia solani</name>
    <dbReference type="NCBI Taxonomy" id="1108050"/>
    <lineage>
        <taxon>Eukaryota</taxon>
        <taxon>Fungi</taxon>
        <taxon>Dikarya</taxon>
        <taxon>Basidiomycota</taxon>
        <taxon>Agaricomycotina</taxon>
        <taxon>Agaricomycetes</taxon>
        <taxon>Cantharellales</taxon>
        <taxon>Ceratobasidiaceae</taxon>
        <taxon>Rhizoctonia</taxon>
        <taxon>Rhizoctonia solani AG-1</taxon>
    </lineage>
</organism>
<dbReference type="PRINTS" id="PR01217">
    <property type="entry name" value="PRICHEXTENSN"/>
</dbReference>
<comment type="caution">
    <text evidence="2">The sequence shown here is derived from an EMBL/GenBank/DDBJ whole genome shotgun (WGS) entry which is preliminary data.</text>
</comment>
<name>M5BK89_THACB</name>
<feature type="compositionally biased region" description="Basic and acidic residues" evidence="1">
    <location>
        <begin position="436"/>
        <end position="461"/>
    </location>
</feature>
<feature type="compositionally biased region" description="Low complexity" evidence="1">
    <location>
        <begin position="665"/>
        <end position="680"/>
    </location>
</feature>
<feature type="compositionally biased region" description="Basic and acidic residues" evidence="1">
    <location>
        <begin position="585"/>
        <end position="596"/>
    </location>
</feature>
<dbReference type="Proteomes" id="UP000012065">
    <property type="component" value="Unassembled WGS sequence"/>
</dbReference>
<dbReference type="EMBL" id="CAOJ01000692">
    <property type="protein sequence ID" value="CCO26510.1"/>
    <property type="molecule type" value="Genomic_DNA"/>
</dbReference>
<dbReference type="AlphaFoldDB" id="M5BK89"/>
<feature type="region of interest" description="Disordered" evidence="1">
    <location>
        <begin position="383"/>
        <end position="404"/>
    </location>
</feature>
<accession>M5BK89</accession>
<feature type="region of interest" description="Disordered" evidence="1">
    <location>
        <begin position="1"/>
        <end position="311"/>
    </location>
</feature>
<feature type="compositionally biased region" description="Low complexity" evidence="1">
    <location>
        <begin position="62"/>
        <end position="74"/>
    </location>
</feature>
<protein>
    <submittedName>
        <fullName evidence="2">Uncharacterized protein</fullName>
    </submittedName>
</protein>
<feature type="region of interest" description="Disordered" evidence="1">
    <location>
        <begin position="712"/>
        <end position="740"/>
    </location>
</feature>
<gene>
    <name evidence="2" type="ORF">BN14_00534</name>
</gene>
<evidence type="ECO:0000313" key="2">
    <source>
        <dbReference type="EMBL" id="CCO26510.1"/>
    </source>
</evidence>
<reference evidence="2 3" key="1">
    <citation type="journal article" date="2013" name="J. Biotechnol.">
        <title>Establishment and interpretation of the genome sequence of the phytopathogenic fungus Rhizoctonia solani AG1-IB isolate 7/3/14.</title>
        <authorList>
            <person name="Wibberg D.W."/>
            <person name="Jelonek L.J."/>
            <person name="Rupp O.R."/>
            <person name="Hennig M.H."/>
            <person name="Eikmeyer F.E."/>
            <person name="Goesmann A.G."/>
            <person name="Hartmann A.H."/>
            <person name="Borriss R.B."/>
            <person name="Grosch R.G."/>
            <person name="Puehler A.P."/>
            <person name="Schlueter A.S."/>
        </authorList>
    </citation>
    <scope>NUCLEOTIDE SEQUENCE [LARGE SCALE GENOMIC DNA]</scope>
    <source>
        <strain evidence="3">AG1-IB / isolate 7/3/14</strain>
    </source>
</reference>
<feature type="compositionally biased region" description="Pro residues" evidence="1">
    <location>
        <begin position="176"/>
        <end position="207"/>
    </location>
</feature>
<feature type="compositionally biased region" description="Pro residues" evidence="1">
    <location>
        <begin position="573"/>
        <end position="584"/>
    </location>
</feature>
<proteinExistence type="predicted"/>
<feature type="region of interest" description="Disordered" evidence="1">
    <location>
        <begin position="635"/>
        <end position="700"/>
    </location>
</feature>
<feature type="compositionally biased region" description="Polar residues" evidence="1">
    <location>
        <begin position="717"/>
        <end position="730"/>
    </location>
</feature>
<sequence>MGGEDRANGNQYADEAPIMDDPPIFTTDPQEYDQELPGHGDAPPPPHHPPVLNPALAPTPAPAASAPRSLSPAPMTYGPRSLSPAPIPVAPMPRSLSPIPPTPETAHAAELRSQSPLPSETSVHIHIVHGPRMPSPAPPRLTASPTPDSPPPPFMSASPALASGPPPLIRTSPPRRNTPPPLISTPPPRIVTPPPAMMMPVPMPAPAPLAIHPRHERPLPSEPIEEPRSKSPLAPIRTPSPRRLAAHASPDHTPPIQTPRAHTPNLEDHIQINPVDTLPSESHGYEDPRYRSHMDPHSYDGPGARSPIPDTPTYIILRQSTPTPMTPGVMLDVPSGPTSLIDRDPGLGPHSPARSVNIEYRERPPTSSMLSNRPMPRHLAGLSESEQQFRQQNRQTGSEMSFVNVEPLTKREKLAASVLSISSMPWLRNRTSSRSHHPDSSYHSIHDGDSRHYYDRYRHPMDYPTSATPPQLPPVDTGSSHTAHPRPDTSKELPAWYPREQTARNPTLSVPPQRESRGPRVGQEAWGWRSSPHGIPEEAEESPSDDKPPWHHGPSAVTPGPDTPRGGGMLAPPVLPPRPAAPHTPEPEIRPSGEKKRVPKYRIQQDERGHPVLVPEPGSDDSRWTVFEIGGVEFKRAPGDPARGPQWMPKRFSGLPQLQNSTAFQNVVTSSNSSNPNQTSDRLGDNESSPTPASVVSSVPQASGSTVFDLLSRLNPGASSGSQPSLAANESTEKPATPVSATSQALDVRFMTVQQALPHISKLAQRAEIRDKVKKIQEAQNQLEQSLYASQQGVMKKHEQRVTYAKNKANIVGVSLSDKEIQDLDSQLTEDLKKFHKNQVLVSWDAQRTKQQKQLESLGLPCIFVTSDPAALQRQQKVLRILLESLSESEDME</sequence>
<evidence type="ECO:0000256" key="1">
    <source>
        <dbReference type="SAM" id="MobiDB-lite"/>
    </source>
</evidence>
<feature type="compositionally biased region" description="Polar residues" evidence="1">
    <location>
        <begin position="112"/>
        <end position="122"/>
    </location>
</feature>
<feature type="compositionally biased region" description="Basic and acidic residues" evidence="1">
    <location>
        <begin position="283"/>
        <end position="298"/>
    </location>
</feature>
<evidence type="ECO:0000313" key="3">
    <source>
        <dbReference type="Proteomes" id="UP000012065"/>
    </source>
</evidence>
<feature type="region of interest" description="Disordered" evidence="1">
    <location>
        <begin position="429"/>
        <end position="622"/>
    </location>
</feature>
<feature type="compositionally biased region" description="Low complexity" evidence="1">
    <location>
        <begin position="688"/>
        <end position="700"/>
    </location>
</feature>
<feature type="compositionally biased region" description="Pro residues" evidence="1">
    <location>
        <begin position="42"/>
        <end position="61"/>
    </location>
</feature>
<feature type="compositionally biased region" description="Polar residues" evidence="1">
    <location>
        <begin position="384"/>
        <end position="401"/>
    </location>
</feature>